<dbReference type="Proteomes" id="UP001157034">
    <property type="component" value="Unassembled WGS sequence"/>
</dbReference>
<feature type="compositionally biased region" description="Low complexity" evidence="1">
    <location>
        <begin position="121"/>
        <end position="133"/>
    </location>
</feature>
<sequence length="133" mass="13552">MADDEQTDLSAGDAGREAAALDAEATARDAERAAPETDRARGRARRAAVVGLRVVTGLAGTAVALAVIVATGLLPLPSRSDAAPTTTVTPAAAPSCGSAPARSCTSATRRAATPDRRPRWVRPAVATARPTRR</sequence>
<comment type="caution">
    <text evidence="3">The sequence shown here is derived from an EMBL/GenBank/DDBJ whole genome shotgun (WGS) entry which is preliminary data.</text>
</comment>
<keyword evidence="2" id="KW-1133">Transmembrane helix</keyword>
<accession>A0ABQ6K2P9</accession>
<keyword evidence="2" id="KW-0472">Membrane</keyword>
<gene>
    <name evidence="3" type="ORF">GCM10025881_10310</name>
</gene>
<feature type="compositionally biased region" description="Low complexity" evidence="1">
    <location>
        <begin position="11"/>
        <end position="24"/>
    </location>
</feature>
<dbReference type="EMBL" id="BSVB01000001">
    <property type="protein sequence ID" value="GMA94207.1"/>
    <property type="molecule type" value="Genomic_DNA"/>
</dbReference>
<evidence type="ECO:0000256" key="2">
    <source>
        <dbReference type="SAM" id="Phobius"/>
    </source>
</evidence>
<evidence type="ECO:0000313" key="3">
    <source>
        <dbReference type="EMBL" id="GMA94207.1"/>
    </source>
</evidence>
<feature type="region of interest" description="Disordered" evidence="1">
    <location>
        <begin position="1"/>
        <end position="45"/>
    </location>
</feature>
<evidence type="ECO:0000313" key="4">
    <source>
        <dbReference type="Proteomes" id="UP001157034"/>
    </source>
</evidence>
<reference evidence="4" key="1">
    <citation type="journal article" date="2019" name="Int. J. Syst. Evol. Microbiol.">
        <title>The Global Catalogue of Microorganisms (GCM) 10K type strain sequencing project: providing services to taxonomists for standard genome sequencing and annotation.</title>
        <authorList>
            <consortium name="The Broad Institute Genomics Platform"/>
            <consortium name="The Broad Institute Genome Sequencing Center for Infectious Disease"/>
            <person name="Wu L."/>
            <person name="Ma J."/>
        </authorList>
    </citation>
    <scope>NUCLEOTIDE SEQUENCE [LARGE SCALE GENOMIC DNA]</scope>
    <source>
        <strain evidence="4">NBRC 108894</strain>
    </source>
</reference>
<protein>
    <submittedName>
        <fullName evidence="3">Uncharacterized protein</fullName>
    </submittedName>
</protein>
<keyword evidence="2" id="KW-0812">Transmembrane</keyword>
<name>A0ABQ6K2P9_9MICO</name>
<organism evidence="3 4">
    <name type="scientific">Pseudolysinimonas kribbensis</name>
    <dbReference type="NCBI Taxonomy" id="433641"/>
    <lineage>
        <taxon>Bacteria</taxon>
        <taxon>Bacillati</taxon>
        <taxon>Actinomycetota</taxon>
        <taxon>Actinomycetes</taxon>
        <taxon>Micrococcales</taxon>
        <taxon>Microbacteriaceae</taxon>
        <taxon>Pseudolysinimonas</taxon>
    </lineage>
</organism>
<feature type="region of interest" description="Disordered" evidence="1">
    <location>
        <begin position="76"/>
        <end position="133"/>
    </location>
</feature>
<dbReference type="RefSeq" id="WP_284253196.1">
    <property type="nucleotide sequence ID" value="NZ_BSVB01000001.1"/>
</dbReference>
<proteinExistence type="predicted"/>
<evidence type="ECO:0000256" key="1">
    <source>
        <dbReference type="SAM" id="MobiDB-lite"/>
    </source>
</evidence>
<keyword evidence="4" id="KW-1185">Reference proteome</keyword>
<feature type="compositionally biased region" description="Low complexity" evidence="1">
    <location>
        <begin position="82"/>
        <end position="111"/>
    </location>
</feature>
<feature type="transmembrane region" description="Helical" evidence="2">
    <location>
        <begin position="50"/>
        <end position="74"/>
    </location>
</feature>
<feature type="compositionally biased region" description="Basic and acidic residues" evidence="1">
    <location>
        <begin position="25"/>
        <end position="41"/>
    </location>
</feature>